<dbReference type="Pfam" id="PF20582">
    <property type="entry name" value="UPF0758_N"/>
    <property type="match status" value="1"/>
</dbReference>
<accession>A0A238YR27</accession>
<dbReference type="InterPro" id="IPR001405">
    <property type="entry name" value="UPF0758"/>
</dbReference>
<dbReference type="SUPFAM" id="SSF47781">
    <property type="entry name" value="RuvA domain 2-like"/>
    <property type="match status" value="1"/>
</dbReference>
<evidence type="ECO:0000313" key="8">
    <source>
        <dbReference type="EMBL" id="SNR73432.1"/>
    </source>
</evidence>
<dbReference type="PANTHER" id="PTHR30471:SF3">
    <property type="entry name" value="UPF0758 PROTEIN YEES-RELATED"/>
    <property type="match status" value="1"/>
</dbReference>
<dbReference type="GO" id="GO:0008237">
    <property type="term" value="F:metallopeptidase activity"/>
    <property type="evidence" value="ECO:0007669"/>
    <property type="project" value="UniProtKB-KW"/>
</dbReference>
<keyword evidence="1" id="KW-0645">Protease</keyword>
<feature type="domain" description="MPN" evidence="7">
    <location>
        <begin position="103"/>
        <end position="224"/>
    </location>
</feature>
<keyword evidence="3" id="KW-0378">Hydrolase</keyword>
<dbReference type="OrthoDB" id="9804482at2"/>
<evidence type="ECO:0000313" key="9">
    <source>
        <dbReference type="Proteomes" id="UP000198405"/>
    </source>
</evidence>
<comment type="similarity">
    <text evidence="6">Belongs to the UPF0758 family.</text>
</comment>
<dbReference type="EMBL" id="FZOB01000004">
    <property type="protein sequence ID" value="SNR73432.1"/>
    <property type="molecule type" value="Genomic_DNA"/>
</dbReference>
<dbReference type="PANTHER" id="PTHR30471">
    <property type="entry name" value="DNA REPAIR PROTEIN RADC"/>
    <property type="match status" value="1"/>
</dbReference>
<dbReference type="GO" id="GO:0046872">
    <property type="term" value="F:metal ion binding"/>
    <property type="evidence" value="ECO:0007669"/>
    <property type="project" value="UniProtKB-KW"/>
</dbReference>
<reference evidence="9" key="1">
    <citation type="submission" date="2017-06" db="EMBL/GenBank/DDBJ databases">
        <authorList>
            <person name="Varghese N."/>
            <person name="Submissions S."/>
        </authorList>
    </citation>
    <scope>NUCLEOTIDE SEQUENCE [LARGE SCALE GENOMIC DNA]</scope>
    <source>
        <strain evidence="9">DSM 15668</strain>
    </source>
</reference>
<evidence type="ECO:0000256" key="5">
    <source>
        <dbReference type="ARBA" id="ARBA00023049"/>
    </source>
</evidence>
<keyword evidence="9" id="KW-1185">Reference proteome</keyword>
<name>A0A238YR27_9BACT</name>
<keyword evidence="2" id="KW-0479">Metal-binding</keyword>
<evidence type="ECO:0000256" key="3">
    <source>
        <dbReference type="ARBA" id="ARBA00022801"/>
    </source>
</evidence>
<evidence type="ECO:0000256" key="6">
    <source>
        <dbReference type="RuleBase" id="RU003797"/>
    </source>
</evidence>
<sequence>MSFYTIKELPESDRPREKLLKLGAENLTDTELIAILLRTGTKGKNVLDLARELLKHFSGINGLSEASIAELSKFKGLGKTKAITLKAAIETGKRAGIVARKPKISSPEQAYNILRNFSFNKVEIFGIITLNTKGEVINIHQITKGGLNFTHITPKEVFHPAVKDLSNTIILFHNHPSGSPEPSSEDIKITHELIKAGNLLDIEIVDHIILGNNIFFSMKKEGLI</sequence>
<evidence type="ECO:0000256" key="1">
    <source>
        <dbReference type="ARBA" id="ARBA00022670"/>
    </source>
</evidence>
<dbReference type="InterPro" id="IPR046778">
    <property type="entry name" value="UPF0758_N"/>
</dbReference>
<dbReference type="InterPro" id="IPR010994">
    <property type="entry name" value="RuvA_2-like"/>
</dbReference>
<dbReference type="CDD" id="cd08071">
    <property type="entry name" value="MPN_DUF2466"/>
    <property type="match status" value="1"/>
</dbReference>
<keyword evidence="4" id="KW-0862">Zinc</keyword>
<organism evidence="8 9">
    <name type="scientific">Desulfurobacterium atlanticum</name>
    <dbReference type="NCBI Taxonomy" id="240169"/>
    <lineage>
        <taxon>Bacteria</taxon>
        <taxon>Pseudomonadati</taxon>
        <taxon>Aquificota</taxon>
        <taxon>Aquificia</taxon>
        <taxon>Desulfurobacteriales</taxon>
        <taxon>Desulfurobacteriaceae</taxon>
        <taxon>Desulfurobacterium</taxon>
    </lineage>
</organism>
<dbReference type="InterPro" id="IPR020891">
    <property type="entry name" value="UPF0758_CS"/>
</dbReference>
<dbReference type="GO" id="GO:0006508">
    <property type="term" value="P:proteolysis"/>
    <property type="evidence" value="ECO:0007669"/>
    <property type="project" value="UniProtKB-KW"/>
</dbReference>
<dbReference type="InterPro" id="IPR025657">
    <property type="entry name" value="RadC_JAB"/>
</dbReference>
<protein>
    <submittedName>
        <fullName evidence="8">DNA replication and repair protein RadC</fullName>
    </submittedName>
</protein>
<dbReference type="Pfam" id="PF04002">
    <property type="entry name" value="RadC"/>
    <property type="match status" value="1"/>
</dbReference>
<dbReference type="NCBIfam" id="NF000642">
    <property type="entry name" value="PRK00024.1"/>
    <property type="match status" value="1"/>
</dbReference>
<evidence type="ECO:0000256" key="4">
    <source>
        <dbReference type="ARBA" id="ARBA00022833"/>
    </source>
</evidence>
<dbReference type="Gene3D" id="1.10.150.20">
    <property type="entry name" value="5' to 3' exonuclease, C-terminal subdomain"/>
    <property type="match status" value="1"/>
</dbReference>
<evidence type="ECO:0000259" key="7">
    <source>
        <dbReference type="PROSITE" id="PS50249"/>
    </source>
</evidence>
<dbReference type="InterPro" id="IPR037518">
    <property type="entry name" value="MPN"/>
</dbReference>
<dbReference type="Gene3D" id="3.40.140.10">
    <property type="entry name" value="Cytidine Deaminase, domain 2"/>
    <property type="match status" value="1"/>
</dbReference>
<proteinExistence type="inferred from homology"/>
<dbReference type="AlphaFoldDB" id="A0A238YR27"/>
<dbReference type="NCBIfam" id="TIGR00608">
    <property type="entry name" value="radc"/>
    <property type="match status" value="1"/>
</dbReference>
<dbReference type="PROSITE" id="PS01302">
    <property type="entry name" value="UPF0758"/>
    <property type="match status" value="1"/>
</dbReference>
<dbReference type="PROSITE" id="PS50249">
    <property type="entry name" value="MPN"/>
    <property type="match status" value="1"/>
</dbReference>
<evidence type="ECO:0000256" key="2">
    <source>
        <dbReference type="ARBA" id="ARBA00022723"/>
    </source>
</evidence>
<keyword evidence="5" id="KW-0482">Metalloprotease</keyword>
<dbReference type="Proteomes" id="UP000198405">
    <property type="component" value="Unassembled WGS sequence"/>
</dbReference>
<dbReference type="RefSeq" id="WP_089322862.1">
    <property type="nucleotide sequence ID" value="NZ_FZOB01000004.1"/>
</dbReference>
<gene>
    <name evidence="8" type="ORF">SAMN06265340_104115</name>
</gene>